<dbReference type="PATRIC" id="fig|1359196.3.peg.462"/>
<evidence type="ECO:0000313" key="2">
    <source>
        <dbReference type="Proteomes" id="UP000033475"/>
    </source>
</evidence>
<dbReference type="Proteomes" id="UP000033475">
    <property type="component" value="Unassembled WGS sequence"/>
</dbReference>
<dbReference type="AlphaFoldDB" id="A0A0F3MQS0"/>
<organism evidence="1 2">
    <name type="scientific">Rickettsia felis str. Pedreira</name>
    <dbReference type="NCBI Taxonomy" id="1359196"/>
    <lineage>
        <taxon>Bacteria</taxon>
        <taxon>Pseudomonadati</taxon>
        <taxon>Pseudomonadota</taxon>
        <taxon>Alphaproteobacteria</taxon>
        <taxon>Rickettsiales</taxon>
        <taxon>Rickettsiaceae</taxon>
        <taxon>Rickettsieae</taxon>
        <taxon>Rickettsia</taxon>
        <taxon>spotted fever group</taxon>
    </lineage>
</organism>
<evidence type="ECO:0000313" key="1">
    <source>
        <dbReference type="EMBL" id="KJV58108.1"/>
    </source>
</evidence>
<sequence>MIIDEEDFDEITIEEDIALSKLADKRLKETKYWVKHEDAWGIPGIASEHCCVDTQSSLRAAIGCVAISCQSPEIASSNYFVILLAMTEN</sequence>
<name>A0A0F3MQS0_RICFI</name>
<proteinExistence type="predicted"/>
<reference evidence="1 2" key="1">
    <citation type="submission" date="2015-01" db="EMBL/GenBank/DDBJ databases">
        <title>Genome Sequencing of Rickettsiales.</title>
        <authorList>
            <person name="Daugherty S.C."/>
            <person name="Su Q."/>
            <person name="Abolude K."/>
            <person name="Beier-Sexton M."/>
            <person name="Carlyon J.A."/>
            <person name="Carter R."/>
            <person name="Day N.P."/>
            <person name="Dumler S.J."/>
            <person name="Dyachenko V."/>
            <person name="Godinez A."/>
            <person name="Kurtti T.J."/>
            <person name="Lichay M."/>
            <person name="Mullins K.E."/>
            <person name="Ott S."/>
            <person name="Pappas-Brown V."/>
            <person name="Paris D.H."/>
            <person name="Patel P."/>
            <person name="Richards A.L."/>
            <person name="Sadzewicz L."/>
            <person name="Sears K."/>
            <person name="Seidman D."/>
            <person name="Sengamalay N."/>
            <person name="Stenos J."/>
            <person name="Tallon L.J."/>
            <person name="Vincent G."/>
            <person name="Fraser C.M."/>
            <person name="Munderloh U."/>
            <person name="Dunning-Hotopp J.C."/>
        </authorList>
    </citation>
    <scope>NUCLEOTIDE SEQUENCE [LARGE SCALE GENOMIC DNA]</scope>
    <source>
        <strain evidence="1 2">Pedreira</strain>
    </source>
</reference>
<gene>
    <name evidence="1" type="ORF">RFEPED_0481</name>
</gene>
<accession>A0A0F3MQS0</accession>
<dbReference type="RefSeq" id="WP_039594787.1">
    <property type="nucleotide sequence ID" value="NZ_LANQ01000001.1"/>
</dbReference>
<protein>
    <submittedName>
        <fullName evidence="1">Uncharacterized protein</fullName>
    </submittedName>
</protein>
<dbReference type="EMBL" id="LANQ01000001">
    <property type="protein sequence ID" value="KJV58108.1"/>
    <property type="molecule type" value="Genomic_DNA"/>
</dbReference>
<comment type="caution">
    <text evidence="1">The sequence shown here is derived from an EMBL/GenBank/DDBJ whole genome shotgun (WGS) entry which is preliminary data.</text>
</comment>